<proteinExistence type="inferred from homology"/>
<comment type="subcellular location">
    <subcellularLocation>
        <location evidence="2">Mitochondrion</location>
    </subcellularLocation>
</comment>
<dbReference type="VEuPathDB" id="FungiDB:A1O9_06296"/>
<evidence type="ECO:0000256" key="1">
    <source>
        <dbReference type="ARBA" id="ARBA00003548"/>
    </source>
</evidence>
<comment type="caution">
    <text evidence="7">The sequence shown here is derived from an EMBL/GenBank/DDBJ whole genome shotgun (WGS) entry which is preliminary data.</text>
</comment>
<dbReference type="GeneID" id="25281213"/>
<evidence type="ECO:0000313" key="8">
    <source>
        <dbReference type="Proteomes" id="UP000027920"/>
    </source>
</evidence>
<dbReference type="PANTHER" id="PTHR13475:SF3">
    <property type="entry name" value="NEUGRIN"/>
    <property type="match status" value="1"/>
</dbReference>
<keyword evidence="5" id="KW-0809">Transit peptide</keyword>
<evidence type="ECO:0000256" key="6">
    <source>
        <dbReference type="SAM" id="MobiDB-lite"/>
    </source>
</evidence>
<dbReference type="PANTHER" id="PTHR13475">
    <property type="entry name" value="NEUGRIN"/>
    <property type="match status" value="1"/>
</dbReference>
<dbReference type="RefSeq" id="XP_013260960.1">
    <property type="nucleotide sequence ID" value="XM_013405506.1"/>
</dbReference>
<protein>
    <recommendedName>
        <fullName evidence="4">Required for respiratory growth protein 9, mitochondrial</fullName>
    </recommendedName>
</protein>
<evidence type="ECO:0000256" key="4">
    <source>
        <dbReference type="ARBA" id="ARBA00013566"/>
    </source>
</evidence>
<dbReference type="InterPro" id="IPR010487">
    <property type="entry name" value="NGRN/Rrg9"/>
</dbReference>
<evidence type="ECO:0000313" key="7">
    <source>
        <dbReference type="EMBL" id="KEF58370.1"/>
    </source>
</evidence>
<reference evidence="7 8" key="1">
    <citation type="submission" date="2013-03" db="EMBL/GenBank/DDBJ databases">
        <title>The Genome Sequence of Exophiala aquamarina CBS 119918.</title>
        <authorList>
            <consortium name="The Broad Institute Genomics Platform"/>
            <person name="Cuomo C."/>
            <person name="de Hoog S."/>
            <person name="Gorbushina A."/>
            <person name="Walker B."/>
            <person name="Young S.K."/>
            <person name="Zeng Q."/>
            <person name="Gargeya S."/>
            <person name="Fitzgerald M."/>
            <person name="Haas B."/>
            <person name="Abouelleil A."/>
            <person name="Allen A.W."/>
            <person name="Alvarado L."/>
            <person name="Arachchi H.M."/>
            <person name="Berlin A.M."/>
            <person name="Chapman S.B."/>
            <person name="Gainer-Dewar J."/>
            <person name="Goldberg J."/>
            <person name="Griggs A."/>
            <person name="Gujja S."/>
            <person name="Hansen M."/>
            <person name="Howarth C."/>
            <person name="Imamovic A."/>
            <person name="Ireland A."/>
            <person name="Larimer J."/>
            <person name="McCowan C."/>
            <person name="Murphy C."/>
            <person name="Pearson M."/>
            <person name="Poon T.W."/>
            <person name="Priest M."/>
            <person name="Roberts A."/>
            <person name="Saif S."/>
            <person name="Shea T."/>
            <person name="Sisk P."/>
            <person name="Sykes S."/>
            <person name="Wortman J."/>
            <person name="Nusbaum C."/>
            <person name="Birren B."/>
        </authorList>
    </citation>
    <scope>NUCLEOTIDE SEQUENCE [LARGE SCALE GENOMIC DNA]</scope>
    <source>
        <strain evidence="7 8">CBS 119918</strain>
    </source>
</reference>
<evidence type="ECO:0000256" key="3">
    <source>
        <dbReference type="ARBA" id="ARBA00010895"/>
    </source>
</evidence>
<dbReference type="STRING" id="1182545.A0A072PS90"/>
<gene>
    <name evidence="7" type="ORF">A1O9_06296</name>
</gene>
<feature type="region of interest" description="Disordered" evidence="6">
    <location>
        <begin position="118"/>
        <end position="163"/>
    </location>
</feature>
<sequence length="305" mass="35339">MQGTKILLWAVIHSQRMQTLTTCRYAHSAASTIPWINSRAHPPNAVEQSTLLPCLKSGERSDLHARKRRRYSEDQDRPVPPPPSKGKFKTRKGKDRWEAVENSSLLVRPRKAVIGKKPESIAVRTRQDEDSVPFENGNRRVPKGRTPPSTSEAEDGDKGRLVSKGNRALFLPHNPKEWQVQKKALLQKFKDEGWKPRKRLSPDTLDGIRALHEQDPERYSTPALSEHFKISPEAIRRILKSKFRPSEAQLQDRRERWARRHDRIWDQKTELGLRPKRTGERRLEEPEEFEENLKAKELLDAARSS</sequence>
<dbReference type="OrthoDB" id="5578174at2759"/>
<name>A0A072PS90_9EURO</name>
<dbReference type="AlphaFoldDB" id="A0A072PS90"/>
<evidence type="ECO:0000256" key="2">
    <source>
        <dbReference type="ARBA" id="ARBA00004173"/>
    </source>
</evidence>
<organism evidence="7 8">
    <name type="scientific">Exophiala aquamarina CBS 119918</name>
    <dbReference type="NCBI Taxonomy" id="1182545"/>
    <lineage>
        <taxon>Eukaryota</taxon>
        <taxon>Fungi</taxon>
        <taxon>Dikarya</taxon>
        <taxon>Ascomycota</taxon>
        <taxon>Pezizomycotina</taxon>
        <taxon>Eurotiomycetes</taxon>
        <taxon>Chaetothyriomycetidae</taxon>
        <taxon>Chaetothyriales</taxon>
        <taxon>Herpotrichiellaceae</taxon>
        <taxon>Exophiala</taxon>
    </lineage>
</organism>
<dbReference type="HOGENOM" id="CLU_047598_3_0_1"/>
<comment type="similarity">
    <text evidence="3">Belongs to the RRG9 family.</text>
</comment>
<dbReference type="GO" id="GO:0005634">
    <property type="term" value="C:nucleus"/>
    <property type="evidence" value="ECO:0007669"/>
    <property type="project" value="TreeGrafter"/>
</dbReference>
<comment type="function">
    <text evidence="1">Required for respiratory activity and maintenance and expression of the mitochondrial genome.</text>
</comment>
<evidence type="ECO:0000256" key="5">
    <source>
        <dbReference type="ARBA" id="ARBA00022946"/>
    </source>
</evidence>
<accession>A0A072PS90</accession>
<dbReference type="GO" id="GO:0005739">
    <property type="term" value="C:mitochondrion"/>
    <property type="evidence" value="ECO:0007669"/>
    <property type="project" value="UniProtKB-SubCell"/>
</dbReference>
<dbReference type="EMBL" id="AMGV01000004">
    <property type="protein sequence ID" value="KEF58370.1"/>
    <property type="molecule type" value="Genomic_DNA"/>
</dbReference>
<keyword evidence="8" id="KW-1185">Reference proteome</keyword>
<dbReference type="Pfam" id="PF06413">
    <property type="entry name" value="Neugrin"/>
    <property type="match status" value="1"/>
</dbReference>
<feature type="region of interest" description="Disordered" evidence="6">
    <location>
        <begin position="55"/>
        <end position="96"/>
    </location>
</feature>
<dbReference type="Proteomes" id="UP000027920">
    <property type="component" value="Unassembled WGS sequence"/>
</dbReference>